<dbReference type="STRING" id="429701.A0A2G9GFA7"/>
<evidence type="ECO:0000256" key="6">
    <source>
        <dbReference type="ARBA" id="ARBA00022729"/>
    </source>
</evidence>
<protein>
    <recommendedName>
        <fullName evidence="16">Receptor-like serine/threonine-protein kinase</fullName>
        <ecNumber evidence="16">2.7.11.1</ecNumber>
    </recommendedName>
</protein>
<evidence type="ECO:0000313" key="25">
    <source>
        <dbReference type="EMBL" id="PIN03978.1"/>
    </source>
</evidence>
<feature type="signal peptide" evidence="20">
    <location>
        <begin position="1"/>
        <end position="26"/>
    </location>
</feature>
<evidence type="ECO:0000256" key="5">
    <source>
        <dbReference type="ARBA" id="ARBA00022692"/>
    </source>
</evidence>
<dbReference type="InterPro" id="IPR001245">
    <property type="entry name" value="Ser-Thr/Tyr_kinase_cat_dom"/>
</dbReference>
<dbReference type="GO" id="GO:0005524">
    <property type="term" value="F:ATP binding"/>
    <property type="evidence" value="ECO:0007669"/>
    <property type="project" value="UniProtKB-UniRule"/>
</dbReference>
<comment type="subcellular location">
    <subcellularLocation>
        <location evidence="1">Cell membrane</location>
        <topology evidence="1">Single-pass type I membrane protein</topology>
    </subcellularLocation>
</comment>
<dbReference type="FunFam" id="2.90.10.10:FF:000001">
    <property type="entry name" value="G-type lectin S-receptor-like serine/threonine-protein kinase"/>
    <property type="match status" value="1"/>
</dbReference>
<keyword evidence="2" id="KW-1003">Cell membrane</keyword>
<dbReference type="SUPFAM" id="SSF56112">
    <property type="entry name" value="Protein kinase-like (PK-like)"/>
    <property type="match status" value="1"/>
</dbReference>
<dbReference type="InterPro" id="IPR000719">
    <property type="entry name" value="Prot_kinase_dom"/>
</dbReference>
<dbReference type="PROSITE" id="PS00108">
    <property type="entry name" value="PROTEIN_KINASE_ST"/>
    <property type="match status" value="1"/>
</dbReference>
<organism evidence="25 26">
    <name type="scientific">Handroanthus impetiginosus</name>
    <dbReference type="NCBI Taxonomy" id="429701"/>
    <lineage>
        <taxon>Eukaryota</taxon>
        <taxon>Viridiplantae</taxon>
        <taxon>Streptophyta</taxon>
        <taxon>Embryophyta</taxon>
        <taxon>Tracheophyta</taxon>
        <taxon>Spermatophyta</taxon>
        <taxon>Magnoliopsida</taxon>
        <taxon>eudicotyledons</taxon>
        <taxon>Gunneridae</taxon>
        <taxon>Pentapetalae</taxon>
        <taxon>asterids</taxon>
        <taxon>lamiids</taxon>
        <taxon>Lamiales</taxon>
        <taxon>Bignoniaceae</taxon>
        <taxon>Crescentiina</taxon>
        <taxon>Tabebuia alliance</taxon>
        <taxon>Handroanthus</taxon>
    </lineage>
</organism>
<dbReference type="InterPro" id="IPR003609">
    <property type="entry name" value="Pan_app"/>
</dbReference>
<evidence type="ECO:0000256" key="10">
    <source>
        <dbReference type="ARBA" id="ARBA00022989"/>
    </source>
</evidence>
<dbReference type="SUPFAM" id="SSF51110">
    <property type="entry name" value="alpha-D-mannose-specific plant lectins"/>
    <property type="match status" value="1"/>
</dbReference>
<evidence type="ECO:0000256" key="17">
    <source>
        <dbReference type="PROSITE-ProRule" id="PRU00076"/>
    </source>
</evidence>
<dbReference type="InterPro" id="IPR011009">
    <property type="entry name" value="Kinase-like_dom_sf"/>
</dbReference>
<name>A0A2G9GFA7_9LAMI</name>
<evidence type="ECO:0000256" key="13">
    <source>
        <dbReference type="ARBA" id="ARBA00023180"/>
    </source>
</evidence>
<dbReference type="Proteomes" id="UP000231279">
    <property type="component" value="Unassembled WGS sequence"/>
</dbReference>
<comment type="catalytic activity">
    <reaction evidence="15 16">
        <text>L-seryl-[protein] + ATP = O-phospho-L-seryl-[protein] + ADP + H(+)</text>
        <dbReference type="Rhea" id="RHEA:17989"/>
        <dbReference type="Rhea" id="RHEA-COMP:9863"/>
        <dbReference type="Rhea" id="RHEA-COMP:11604"/>
        <dbReference type="ChEBI" id="CHEBI:15378"/>
        <dbReference type="ChEBI" id="CHEBI:29999"/>
        <dbReference type="ChEBI" id="CHEBI:30616"/>
        <dbReference type="ChEBI" id="CHEBI:83421"/>
        <dbReference type="ChEBI" id="CHEBI:456216"/>
        <dbReference type="EC" id="2.7.11.1"/>
    </reaction>
</comment>
<dbReference type="EC" id="2.7.11.1" evidence="16"/>
<dbReference type="SMART" id="SM00220">
    <property type="entry name" value="S_TKc"/>
    <property type="match status" value="1"/>
</dbReference>
<evidence type="ECO:0000256" key="8">
    <source>
        <dbReference type="ARBA" id="ARBA00022777"/>
    </source>
</evidence>
<keyword evidence="11 19" id="KW-0472">Membrane</keyword>
<reference evidence="26" key="1">
    <citation type="journal article" date="2018" name="Gigascience">
        <title>Genome assembly of the Pink Ipe (Handroanthus impetiginosus, Bignoniaceae), a highly valued, ecologically keystone Neotropical timber forest tree.</title>
        <authorList>
            <person name="Silva-Junior O.B."/>
            <person name="Grattapaglia D."/>
            <person name="Novaes E."/>
            <person name="Collevatti R.G."/>
        </authorList>
    </citation>
    <scope>NUCLEOTIDE SEQUENCE [LARGE SCALE GENOMIC DNA]</scope>
    <source>
        <strain evidence="26">cv. UFG-1</strain>
    </source>
</reference>
<comment type="caution">
    <text evidence="25">The sequence shown here is derived from an EMBL/GenBank/DDBJ whole genome shotgun (WGS) entry which is preliminary data.</text>
</comment>
<keyword evidence="13" id="KW-0325">Glycoprotein</keyword>
<keyword evidence="8 16" id="KW-0418">Kinase</keyword>
<dbReference type="PIRSF" id="PIRSF000641">
    <property type="entry name" value="SRK"/>
    <property type="match status" value="1"/>
</dbReference>
<evidence type="ECO:0000256" key="15">
    <source>
        <dbReference type="ARBA" id="ARBA00048679"/>
    </source>
</evidence>
<dbReference type="InterPro" id="IPR000858">
    <property type="entry name" value="S_locus_glycoprot_dom"/>
</dbReference>
<dbReference type="CDD" id="cd00028">
    <property type="entry name" value="B_lectin"/>
    <property type="match status" value="1"/>
</dbReference>
<dbReference type="Pfam" id="PF01453">
    <property type="entry name" value="B_lectin"/>
    <property type="match status" value="1"/>
</dbReference>
<dbReference type="PROSITE" id="PS50011">
    <property type="entry name" value="PROTEIN_KINASE_DOM"/>
    <property type="match status" value="1"/>
</dbReference>
<evidence type="ECO:0000256" key="4">
    <source>
        <dbReference type="ARBA" id="ARBA00022679"/>
    </source>
</evidence>
<dbReference type="GO" id="GO:0048544">
    <property type="term" value="P:recognition of pollen"/>
    <property type="evidence" value="ECO:0007669"/>
    <property type="project" value="InterPro"/>
</dbReference>
<dbReference type="GO" id="GO:0004674">
    <property type="term" value="F:protein serine/threonine kinase activity"/>
    <property type="evidence" value="ECO:0007669"/>
    <property type="project" value="UniProtKB-KW"/>
</dbReference>
<dbReference type="Pfam" id="PF11883">
    <property type="entry name" value="DUF3403"/>
    <property type="match status" value="1"/>
</dbReference>
<dbReference type="PANTHER" id="PTHR27002">
    <property type="entry name" value="RECEPTOR-LIKE SERINE/THREONINE-PROTEIN KINASE SD1-8"/>
    <property type="match status" value="1"/>
</dbReference>
<dbReference type="EMBL" id="NKXS01005319">
    <property type="protein sequence ID" value="PIN03978.1"/>
    <property type="molecule type" value="Genomic_DNA"/>
</dbReference>
<dbReference type="CDD" id="cd14066">
    <property type="entry name" value="STKc_IRAK"/>
    <property type="match status" value="1"/>
</dbReference>
<dbReference type="PROSITE" id="PS50948">
    <property type="entry name" value="PAN"/>
    <property type="match status" value="1"/>
</dbReference>
<keyword evidence="9 16" id="KW-0067">ATP-binding</keyword>
<evidence type="ECO:0000259" key="22">
    <source>
        <dbReference type="PROSITE" id="PS50026"/>
    </source>
</evidence>
<dbReference type="Pfam" id="PF00954">
    <property type="entry name" value="S_locus_glycop"/>
    <property type="match status" value="1"/>
</dbReference>
<evidence type="ECO:0000256" key="19">
    <source>
        <dbReference type="SAM" id="Phobius"/>
    </source>
</evidence>
<dbReference type="Pfam" id="PF07714">
    <property type="entry name" value="PK_Tyr_Ser-Thr"/>
    <property type="match status" value="1"/>
</dbReference>
<dbReference type="GO" id="GO:0005886">
    <property type="term" value="C:plasma membrane"/>
    <property type="evidence" value="ECO:0007669"/>
    <property type="project" value="UniProtKB-SubCell"/>
</dbReference>
<dbReference type="FunFam" id="3.30.200.20:FF:000195">
    <property type="entry name" value="G-type lectin S-receptor-like serine/threonine-protein kinase"/>
    <property type="match status" value="1"/>
</dbReference>
<dbReference type="SMART" id="SM00108">
    <property type="entry name" value="B_lectin"/>
    <property type="match status" value="1"/>
</dbReference>
<comment type="catalytic activity">
    <reaction evidence="14 16">
        <text>L-threonyl-[protein] + ATP = O-phospho-L-threonyl-[protein] + ADP + H(+)</text>
        <dbReference type="Rhea" id="RHEA:46608"/>
        <dbReference type="Rhea" id="RHEA-COMP:11060"/>
        <dbReference type="Rhea" id="RHEA-COMP:11605"/>
        <dbReference type="ChEBI" id="CHEBI:15378"/>
        <dbReference type="ChEBI" id="CHEBI:30013"/>
        <dbReference type="ChEBI" id="CHEBI:30616"/>
        <dbReference type="ChEBI" id="CHEBI:61977"/>
        <dbReference type="ChEBI" id="CHEBI:456216"/>
        <dbReference type="EC" id="2.7.11.1"/>
    </reaction>
</comment>
<evidence type="ECO:0000256" key="11">
    <source>
        <dbReference type="ARBA" id="ARBA00023136"/>
    </source>
</evidence>
<comment type="similarity">
    <text evidence="16">Belongs to the protein kinase superfamily. Ser/Thr protein kinase family.</text>
</comment>
<dbReference type="Pfam" id="PF08276">
    <property type="entry name" value="PAN_2"/>
    <property type="match status" value="1"/>
</dbReference>
<feature type="domain" description="Protein kinase" evidence="21">
    <location>
        <begin position="505"/>
        <end position="784"/>
    </location>
</feature>
<comment type="caution">
    <text evidence="17">Lacks conserved residue(s) required for the propagation of feature annotation.</text>
</comment>
<evidence type="ECO:0000256" key="18">
    <source>
        <dbReference type="PROSITE-ProRule" id="PRU10141"/>
    </source>
</evidence>
<dbReference type="FunFam" id="1.10.510.10:FF:000060">
    <property type="entry name" value="G-type lectin S-receptor-like serine/threonine-protein kinase"/>
    <property type="match status" value="1"/>
</dbReference>
<proteinExistence type="inferred from homology"/>
<dbReference type="InterPro" id="IPR036426">
    <property type="entry name" value="Bulb-type_lectin_dom_sf"/>
</dbReference>
<feature type="domain" description="EGF-like" evidence="22">
    <location>
        <begin position="291"/>
        <end position="327"/>
    </location>
</feature>
<evidence type="ECO:0000259" key="24">
    <source>
        <dbReference type="PROSITE" id="PS50948"/>
    </source>
</evidence>
<dbReference type="Gene3D" id="2.90.10.10">
    <property type="entry name" value="Bulb-type lectin domain"/>
    <property type="match status" value="1"/>
</dbReference>
<evidence type="ECO:0000256" key="3">
    <source>
        <dbReference type="ARBA" id="ARBA00022527"/>
    </source>
</evidence>
<evidence type="ECO:0000256" key="9">
    <source>
        <dbReference type="ARBA" id="ARBA00022840"/>
    </source>
</evidence>
<evidence type="ECO:0000313" key="26">
    <source>
        <dbReference type="Proteomes" id="UP000231279"/>
    </source>
</evidence>
<feature type="domain" description="Apple" evidence="24">
    <location>
        <begin position="346"/>
        <end position="424"/>
    </location>
</feature>
<dbReference type="SMART" id="SM00473">
    <property type="entry name" value="PAN_AP"/>
    <property type="match status" value="1"/>
</dbReference>
<dbReference type="InterPro" id="IPR001480">
    <property type="entry name" value="Bulb-type_lectin_dom"/>
</dbReference>
<dbReference type="OrthoDB" id="1910371at2759"/>
<evidence type="ECO:0000256" key="16">
    <source>
        <dbReference type="PIRNR" id="PIRNR000641"/>
    </source>
</evidence>
<evidence type="ECO:0000256" key="2">
    <source>
        <dbReference type="ARBA" id="ARBA00022475"/>
    </source>
</evidence>
<feature type="chain" id="PRO_5013742115" description="Receptor-like serine/threonine-protein kinase" evidence="20">
    <location>
        <begin position="27"/>
        <end position="824"/>
    </location>
</feature>
<evidence type="ECO:0000259" key="21">
    <source>
        <dbReference type="PROSITE" id="PS50011"/>
    </source>
</evidence>
<gene>
    <name evidence="25" type="ORF">CDL12_23491</name>
</gene>
<feature type="binding site" evidence="18">
    <location>
        <position position="533"/>
    </location>
    <ligand>
        <name>ATP</name>
        <dbReference type="ChEBI" id="CHEBI:30616"/>
    </ligand>
</feature>
<dbReference type="InterPro" id="IPR021820">
    <property type="entry name" value="S-locus_recpt_kinase_C"/>
</dbReference>
<keyword evidence="17" id="KW-0245">EGF-like domain</keyword>
<dbReference type="CDD" id="cd01098">
    <property type="entry name" value="PAN_AP_plant"/>
    <property type="match status" value="1"/>
</dbReference>
<keyword evidence="5 19" id="KW-0812">Transmembrane</keyword>
<dbReference type="Gene3D" id="3.30.200.20">
    <property type="entry name" value="Phosphorylase Kinase, domain 1"/>
    <property type="match status" value="1"/>
</dbReference>
<keyword evidence="12" id="KW-1015">Disulfide bond</keyword>
<dbReference type="PROSITE" id="PS50927">
    <property type="entry name" value="BULB_LECTIN"/>
    <property type="match status" value="1"/>
</dbReference>
<dbReference type="PROSITE" id="PS00107">
    <property type="entry name" value="PROTEIN_KINASE_ATP"/>
    <property type="match status" value="1"/>
</dbReference>
<dbReference type="InterPro" id="IPR000742">
    <property type="entry name" value="EGF"/>
</dbReference>
<keyword evidence="7 16" id="KW-0547">Nucleotide-binding</keyword>
<feature type="domain" description="Bulb-type lectin" evidence="23">
    <location>
        <begin position="28"/>
        <end position="150"/>
    </location>
</feature>
<sequence>MKCNTLFYIPFFFFFIPRFLFESAIGGDTIAPNQTLLDNGTTLVSQNRNFELGFFSPWNSGNRFVGIWFKKVPQQTVVWVANKNNPITDSSGVLTITSSGNIIIFKNQSDMVWNASSPSSAVSNPILKLLGNGNLVLKNDTSDYDNPDGYSWQSFDYPCDTLIPGMKLGRNLRTNQEWYLTSWKGIQDPSPGEFTYRMRTEGLPSIILRQGSNITFRSGPWDGVRFGGAPVLHQNTVFRPILVYNSDYVYYAFENTDVSIISRMVVNQSGLVIHFMWNPNRNQWVDITKMQSDRCDDYAICGNFGLCDIDKSPRCACLNGFTPRLRQDWGRFDWSGGCLRRVPLNCSMPTGFRKISNLKVPDTSTCIVNRTAVSVEECREACLINCSCVAYARTELIGCLHWFGELLDMRTYAQGGQDLFVRMPLSELDSSTKSKKVAVIASVSAVSFLLLLALTIWLIIRRRTAKNKADQKHDYPSEVDQSIVGEDLDLPLFDFVTISAATDVFSLANKIGEGGFGRVYKGVLSIGKEIAVKRLSKDSGQGLREFKNEVILIAKLQHRNLVRLLGCCIHRDERMLVYEYMPNKSLDLLIFNQTEVTPLIWQTRFDIIVGIARGILYLHRDSRLRIIHRDLKASNILLDGEMNPKISDFGLARTFGGDQYQENTKRVMGTYGYMAPEYAVDGLFSVKSDVFSFGVLVLEILSGKKNRGFYHPDHDLNLLGHAWKLWNEGNPMDLLDASLLVPKSASEIGLRCIQVGLLCVQQRAEDRPTMSNILLMLDSENPVLAQPKQPGFYTERTVTDTDSSSTRKKPLTSNEITVTLLQGR</sequence>
<dbReference type="Gene3D" id="1.10.510.10">
    <property type="entry name" value="Transferase(Phosphotransferase) domain 1"/>
    <property type="match status" value="1"/>
</dbReference>
<dbReference type="InterPro" id="IPR017441">
    <property type="entry name" value="Protein_kinase_ATP_BS"/>
</dbReference>
<evidence type="ECO:0000259" key="23">
    <source>
        <dbReference type="PROSITE" id="PS50927"/>
    </source>
</evidence>
<keyword evidence="26" id="KW-1185">Reference proteome</keyword>
<evidence type="ECO:0000256" key="1">
    <source>
        <dbReference type="ARBA" id="ARBA00004251"/>
    </source>
</evidence>
<dbReference type="GO" id="GO:0106310">
    <property type="term" value="F:protein serine kinase activity"/>
    <property type="evidence" value="ECO:0007669"/>
    <property type="project" value="RHEA"/>
</dbReference>
<accession>A0A2G9GFA7</accession>
<keyword evidence="3 16" id="KW-0723">Serine/threonine-protein kinase</keyword>
<keyword evidence="10 19" id="KW-1133">Transmembrane helix</keyword>
<dbReference type="InterPro" id="IPR024171">
    <property type="entry name" value="SRK-like_kinase"/>
</dbReference>
<dbReference type="InterPro" id="IPR008271">
    <property type="entry name" value="Ser/Thr_kinase_AS"/>
</dbReference>
<evidence type="ECO:0000256" key="12">
    <source>
        <dbReference type="ARBA" id="ARBA00023157"/>
    </source>
</evidence>
<dbReference type="AlphaFoldDB" id="A0A2G9GFA7"/>
<feature type="transmembrane region" description="Helical" evidence="19">
    <location>
        <begin position="437"/>
        <end position="460"/>
    </location>
</feature>
<evidence type="ECO:0000256" key="20">
    <source>
        <dbReference type="SAM" id="SignalP"/>
    </source>
</evidence>
<evidence type="ECO:0000256" key="14">
    <source>
        <dbReference type="ARBA" id="ARBA00047899"/>
    </source>
</evidence>
<evidence type="ECO:0000256" key="7">
    <source>
        <dbReference type="ARBA" id="ARBA00022741"/>
    </source>
</evidence>
<keyword evidence="4 16" id="KW-0808">Transferase</keyword>
<dbReference type="PROSITE" id="PS50026">
    <property type="entry name" value="EGF_3"/>
    <property type="match status" value="1"/>
</dbReference>
<keyword evidence="6 20" id="KW-0732">Signal</keyword>
<dbReference type="PANTHER" id="PTHR27002:SF864">
    <property type="entry name" value="RECEPTOR-LIKE SERINE_THREONINE-PROTEIN KINASE"/>
    <property type="match status" value="1"/>
</dbReference>